<feature type="chain" id="PRO_5037481538" evidence="1">
    <location>
        <begin position="24"/>
        <end position="358"/>
    </location>
</feature>
<reference evidence="3" key="2">
    <citation type="submission" date="2021-09" db="EMBL/GenBank/DDBJ databases">
        <authorList>
            <person name="Gilroy R."/>
        </authorList>
    </citation>
    <scope>NUCLEOTIDE SEQUENCE</scope>
    <source>
        <strain evidence="3">7318</strain>
    </source>
</reference>
<keyword evidence="1" id="KW-0732">Signal</keyword>
<feature type="domain" description="AB hydrolase-1" evidence="2">
    <location>
        <begin position="82"/>
        <end position="300"/>
    </location>
</feature>
<dbReference type="Proteomes" id="UP000780768">
    <property type="component" value="Unassembled WGS sequence"/>
</dbReference>
<keyword evidence="3" id="KW-0378">Hydrolase</keyword>
<proteinExistence type="predicted"/>
<evidence type="ECO:0000313" key="3">
    <source>
        <dbReference type="EMBL" id="HJF85140.1"/>
    </source>
</evidence>
<dbReference type="InterPro" id="IPR050228">
    <property type="entry name" value="Carboxylesterase_BioH"/>
</dbReference>
<dbReference type="InterPro" id="IPR000073">
    <property type="entry name" value="AB_hydrolase_1"/>
</dbReference>
<dbReference type="SUPFAM" id="SSF53474">
    <property type="entry name" value="alpha/beta-Hydrolases"/>
    <property type="match status" value="1"/>
</dbReference>
<evidence type="ECO:0000313" key="4">
    <source>
        <dbReference type="Proteomes" id="UP000780768"/>
    </source>
</evidence>
<dbReference type="Pfam" id="PF12697">
    <property type="entry name" value="Abhydrolase_6"/>
    <property type="match status" value="1"/>
</dbReference>
<evidence type="ECO:0000259" key="2">
    <source>
        <dbReference type="Pfam" id="PF12697"/>
    </source>
</evidence>
<dbReference type="PANTHER" id="PTHR43194">
    <property type="entry name" value="HYDROLASE ALPHA/BETA FOLD FAMILY"/>
    <property type="match status" value="1"/>
</dbReference>
<feature type="signal peptide" evidence="1">
    <location>
        <begin position="1"/>
        <end position="23"/>
    </location>
</feature>
<evidence type="ECO:0000256" key="1">
    <source>
        <dbReference type="SAM" id="SignalP"/>
    </source>
</evidence>
<dbReference type="GO" id="GO:0016787">
    <property type="term" value="F:hydrolase activity"/>
    <property type="evidence" value="ECO:0007669"/>
    <property type="project" value="UniProtKB-KW"/>
</dbReference>
<dbReference type="InterPro" id="IPR029058">
    <property type="entry name" value="AB_hydrolase_fold"/>
</dbReference>
<dbReference type="AlphaFoldDB" id="A0A921L7Q3"/>
<sequence>MQFKKLTTAVLLAVSVCTTSALAMDRPVTIADQGSFFAGGSVVQNEGEYDFYDPTNPAGQILHGDHAYVFYQKPVNTHKYPLVFLHGAGQSAKTWETTPDGRDGFQNIFLSRGYSVYLVDQPRRGKAGRSTVSGNVTATADEQMWFDNFRLGRYPDFYQNSQFPQGKESLNQFYRQVTPNTGAYDVNVISDAMAKVFDKSGEGILVTHSQGGGPGWYTTMKTDKVKAVIAYEPGSGFVFPEGEVPEPLATSSPFGALAGEAVPLDDFMKLTKIPIVIYYGDNIAAEPTNEWNKDSWRVRLEMARMWADTVNRHGGDATVVHLPEIGIKGNTHFLFADLNNVQIADITEEWLHEKGLDK</sequence>
<accession>A0A921L7Q3</accession>
<comment type="caution">
    <text evidence="3">The sequence shown here is derived from an EMBL/GenBank/DDBJ whole genome shotgun (WGS) entry which is preliminary data.</text>
</comment>
<reference evidence="3" key="1">
    <citation type="journal article" date="2021" name="PeerJ">
        <title>Extensive microbial diversity within the chicken gut microbiome revealed by metagenomics and culture.</title>
        <authorList>
            <person name="Gilroy R."/>
            <person name="Ravi A."/>
            <person name="Getino M."/>
            <person name="Pursley I."/>
            <person name="Horton D.L."/>
            <person name="Alikhan N.F."/>
            <person name="Baker D."/>
            <person name="Gharbi K."/>
            <person name="Hall N."/>
            <person name="Watson M."/>
            <person name="Adriaenssens E.M."/>
            <person name="Foster-Nyarko E."/>
            <person name="Jarju S."/>
            <person name="Secka A."/>
            <person name="Antonio M."/>
            <person name="Oren A."/>
            <person name="Chaudhuri R.R."/>
            <person name="La Ragione R."/>
            <person name="Hildebrand F."/>
            <person name="Pallen M.J."/>
        </authorList>
    </citation>
    <scope>NUCLEOTIDE SEQUENCE</scope>
    <source>
        <strain evidence="3">7318</strain>
    </source>
</reference>
<name>A0A921L7Q3_9FIRM</name>
<protein>
    <submittedName>
        <fullName evidence="3">Alpha/beta fold hydrolase</fullName>
    </submittedName>
</protein>
<dbReference type="PANTHER" id="PTHR43194:SF4">
    <property type="entry name" value="AB HYDROLASE-1 DOMAIN-CONTAINING PROTEIN"/>
    <property type="match status" value="1"/>
</dbReference>
<dbReference type="EMBL" id="DYVR01000157">
    <property type="protein sequence ID" value="HJF85140.1"/>
    <property type="molecule type" value="Genomic_DNA"/>
</dbReference>
<organism evidence="3 4">
    <name type="scientific">Megamonas hypermegale</name>
    <dbReference type="NCBI Taxonomy" id="158847"/>
    <lineage>
        <taxon>Bacteria</taxon>
        <taxon>Bacillati</taxon>
        <taxon>Bacillota</taxon>
        <taxon>Negativicutes</taxon>
        <taxon>Selenomonadales</taxon>
        <taxon>Selenomonadaceae</taxon>
        <taxon>Megamonas</taxon>
    </lineage>
</organism>
<dbReference type="CDD" id="cd12810">
    <property type="entry name" value="Esterase_713_like-3"/>
    <property type="match status" value="1"/>
</dbReference>
<dbReference type="Gene3D" id="3.40.50.1820">
    <property type="entry name" value="alpha/beta hydrolase"/>
    <property type="match status" value="1"/>
</dbReference>
<gene>
    <name evidence="3" type="ORF">K8V65_05730</name>
</gene>